<comment type="caution">
    <text evidence="2">The sequence shown here is derived from an EMBL/GenBank/DDBJ whole genome shotgun (WGS) entry which is preliminary data.</text>
</comment>
<name>A0A2N3PRB1_9PROT</name>
<feature type="transmembrane region" description="Helical" evidence="1">
    <location>
        <begin position="81"/>
        <end position="102"/>
    </location>
</feature>
<dbReference type="Proteomes" id="UP000233293">
    <property type="component" value="Unassembled WGS sequence"/>
</dbReference>
<accession>A0A2N3PRB1</accession>
<sequence length="136" mass="15347">MQGYDEHSIEEYEPSRRDLEDQIGRNEAYIHELELVHDHLRSIAMYWYFAANLSMIVAIGLGFLLFAQGRAFDWLVPTTTVGQTIVTALLSLIICAAVSSFFKFVSLRRLAAEATEVAEANRAVVHGAIRLFEEIV</sequence>
<dbReference type="EMBL" id="PIUM01000025">
    <property type="protein sequence ID" value="PKU22943.1"/>
    <property type="molecule type" value="Genomic_DNA"/>
</dbReference>
<gene>
    <name evidence="2" type="ORF">CWS72_19000</name>
</gene>
<keyword evidence="1" id="KW-1133">Transmembrane helix</keyword>
<keyword evidence="1" id="KW-0812">Transmembrane</keyword>
<evidence type="ECO:0000256" key="1">
    <source>
        <dbReference type="SAM" id="Phobius"/>
    </source>
</evidence>
<reference evidence="3" key="1">
    <citation type="submission" date="2017-12" db="EMBL/GenBank/DDBJ databases">
        <title>Draft genome sequence of Telmatospirillum siberiense 26-4b1T, an acidotolerant peatland alphaproteobacterium potentially involved in sulfur cycling.</title>
        <authorList>
            <person name="Hausmann B."/>
            <person name="Pjevac P."/>
            <person name="Schreck K."/>
            <person name="Herbold C.W."/>
            <person name="Daims H."/>
            <person name="Wagner M."/>
            <person name="Pester M."/>
            <person name="Loy A."/>
        </authorList>
    </citation>
    <scope>NUCLEOTIDE SEQUENCE [LARGE SCALE GENOMIC DNA]</scope>
    <source>
        <strain evidence="3">26-4b1</strain>
    </source>
</reference>
<evidence type="ECO:0008006" key="4">
    <source>
        <dbReference type="Google" id="ProtNLM"/>
    </source>
</evidence>
<proteinExistence type="predicted"/>
<feature type="transmembrane region" description="Helical" evidence="1">
    <location>
        <begin position="46"/>
        <end position="69"/>
    </location>
</feature>
<organism evidence="2 3">
    <name type="scientific">Telmatospirillum siberiense</name>
    <dbReference type="NCBI Taxonomy" id="382514"/>
    <lineage>
        <taxon>Bacteria</taxon>
        <taxon>Pseudomonadati</taxon>
        <taxon>Pseudomonadota</taxon>
        <taxon>Alphaproteobacteria</taxon>
        <taxon>Rhodospirillales</taxon>
        <taxon>Rhodospirillaceae</taxon>
        <taxon>Telmatospirillum</taxon>
    </lineage>
</organism>
<keyword evidence="1" id="KW-0472">Membrane</keyword>
<evidence type="ECO:0000313" key="2">
    <source>
        <dbReference type="EMBL" id="PKU22943.1"/>
    </source>
</evidence>
<protein>
    <recommendedName>
        <fullName evidence="4">DUF4231 domain-containing protein</fullName>
    </recommendedName>
</protein>
<dbReference type="RefSeq" id="WP_101252217.1">
    <property type="nucleotide sequence ID" value="NZ_PIUM01000025.1"/>
</dbReference>
<keyword evidence="3" id="KW-1185">Reference proteome</keyword>
<dbReference type="AlphaFoldDB" id="A0A2N3PRB1"/>
<evidence type="ECO:0000313" key="3">
    <source>
        <dbReference type="Proteomes" id="UP000233293"/>
    </source>
</evidence>